<protein>
    <submittedName>
        <fullName evidence="12">Alkyl hydroperoxide reductase subunit F</fullName>
    </submittedName>
</protein>
<evidence type="ECO:0000256" key="1">
    <source>
        <dbReference type="ARBA" id="ARBA00001974"/>
    </source>
</evidence>
<evidence type="ECO:0000256" key="3">
    <source>
        <dbReference type="ARBA" id="ARBA00011738"/>
    </source>
</evidence>
<accession>A0ABV1J735</accession>
<dbReference type="InterPro" id="IPR036188">
    <property type="entry name" value="FAD/NAD-bd_sf"/>
</dbReference>
<dbReference type="SUPFAM" id="SSF52833">
    <property type="entry name" value="Thioredoxin-like"/>
    <property type="match status" value="2"/>
</dbReference>
<dbReference type="Pfam" id="PF13192">
    <property type="entry name" value="Thioredoxin_3"/>
    <property type="match status" value="1"/>
</dbReference>
<dbReference type="InterPro" id="IPR012336">
    <property type="entry name" value="Thioredoxin-like_fold"/>
</dbReference>
<dbReference type="CDD" id="cd03026">
    <property type="entry name" value="AhpF_NTD_C"/>
    <property type="match status" value="1"/>
</dbReference>
<keyword evidence="6" id="KW-0560">Oxidoreductase</keyword>
<comment type="caution">
    <text evidence="12">The sequence shown here is derived from an EMBL/GenBank/DDBJ whole genome shotgun (WGS) entry which is preliminary data.</text>
</comment>
<evidence type="ECO:0000259" key="10">
    <source>
        <dbReference type="Pfam" id="PF07992"/>
    </source>
</evidence>
<keyword evidence="7" id="KW-0520">NAD</keyword>
<dbReference type="NCBIfam" id="TIGR03140">
    <property type="entry name" value="AhpF"/>
    <property type="match status" value="1"/>
</dbReference>
<dbReference type="Pfam" id="PF07992">
    <property type="entry name" value="Pyr_redox_2"/>
    <property type="match status" value="1"/>
</dbReference>
<evidence type="ECO:0000313" key="13">
    <source>
        <dbReference type="Proteomes" id="UP001481872"/>
    </source>
</evidence>
<evidence type="ECO:0000256" key="2">
    <source>
        <dbReference type="ARBA" id="ARBA00009333"/>
    </source>
</evidence>
<dbReference type="InterPro" id="IPR023753">
    <property type="entry name" value="FAD/NAD-binding_dom"/>
</dbReference>
<dbReference type="Gene3D" id="3.40.30.80">
    <property type="match status" value="1"/>
</dbReference>
<name>A0ABV1J735_9FIRM</name>
<keyword evidence="9" id="KW-0676">Redox-active center</keyword>
<sequence length="511" mass="54374">MLDTNLKNQLAQYFDLLKTEVTIGLSAHHDDENCKKVRDFVEEVAALSDKITLVEKELSYSPSFEIKGSFDHGRIVFAGLPLGHELASFALAMLQAGGVAPKIDASDKKRIEGLAPADFETVVSLSCHNCPDVVQALNIMAIVNPKVNHTMIDGGSFQDLAESRDVLAVPAIFKDGDFFEGGKQSLSSLLEKLGSKVDKEEFKDKPLFDALIVGGGPAAATAAIYAARKGIKTGLLAGEFGGQVKETLSIENIPGFKYTEGPDFMDQMQAQVTALDVDIMTGVLADGIHATDKQVEVNLDNGAKLFSKTVIIATGARWRLIGIPGETEFRNKGVAYCTHCDGPLYKGKDVAVIGGGNSGIEAAIDLAGLAKHVTVLEFLPDLKADDALLKKLKTLSNVTVITNAQTTGLYGDGKVERLAYTDRISGKAEEIPISGCFIQVGLVPNTEWLKDSGVELSDRGEILTAGDGSTNVERIFAAGDVSDTLFKQIVIAAGSGATAALGAYNYLMVNE</sequence>
<evidence type="ECO:0000313" key="12">
    <source>
        <dbReference type="EMBL" id="MEQ3354000.1"/>
    </source>
</evidence>
<feature type="domain" description="FAD/NAD(P)-binding" evidence="10">
    <location>
        <begin position="209"/>
        <end position="496"/>
    </location>
</feature>
<keyword evidence="4" id="KW-0285">Flavoprotein</keyword>
<dbReference type="SUPFAM" id="SSF51905">
    <property type="entry name" value="FAD/NAD(P)-binding domain"/>
    <property type="match status" value="1"/>
</dbReference>
<keyword evidence="5" id="KW-0274">FAD</keyword>
<evidence type="ECO:0000256" key="7">
    <source>
        <dbReference type="ARBA" id="ARBA00023027"/>
    </source>
</evidence>
<dbReference type="InterPro" id="IPR044142">
    <property type="entry name" value="AhpF_NTD_N"/>
</dbReference>
<evidence type="ECO:0000256" key="6">
    <source>
        <dbReference type="ARBA" id="ARBA00023002"/>
    </source>
</evidence>
<evidence type="ECO:0000256" key="5">
    <source>
        <dbReference type="ARBA" id="ARBA00022827"/>
    </source>
</evidence>
<dbReference type="PRINTS" id="PR00368">
    <property type="entry name" value="FADPNR"/>
</dbReference>
<keyword evidence="8" id="KW-1015">Disulfide bond</keyword>
<evidence type="ECO:0000256" key="4">
    <source>
        <dbReference type="ARBA" id="ARBA00022630"/>
    </source>
</evidence>
<dbReference type="EMBL" id="JBBNPS010000019">
    <property type="protein sequence ID" value="MEQ3354000.1"/>
    <property type="molecule type" value="Genomic_DNA"/>
</dbReference>
<dbReference type="PIRSF" id="PIRSF000238">
    <property type="entry name" value="AhpF"/>
    <property type="match status" value="1"/>
</dbReference>
<gene>
    <name evidence="12" type="primary">ahpF</name>
    <name evidence="12" type="ORF">AAA081_06810</name>
</gene>
<dbReference type="PANTHER" id="PTHR48105">
    <property type="entry name" value="THIOREDOXIN REDUCTASE 1-RELATED-RELATED"/>
    <property type="match status" value="1"/>
</dbReference>
<dbReference type="CDD" id="cd02974">
    <property type="entry name" value="AhpF_NTD_N"/>
    <property type="match status" value="1"/>
</dbReference>
<evidence type="ECO:0000256" key="9">
    <source>
        <dbReference type="ARBA" id="ARBA00023284"/>
    </source>
</evidence>
<evidence type="ECO:0000256" key="8">
    <source>
        <dbReference type="ARBA" id="ARBA00023157"/>
    </source>
</evidence>
<dbReference type="InterPro" id="IPR050097">
    <property type="entry name" value="Ferredoxin-NADP_redctase_2"/>
</dbReference>
<keyword evidence="13" id="KW-1185">Reference proteome</keyword>
<evidence type="ECO:0000259" key="11">
    <source>
        <dbReference type="Pfam" id="PF13192"/>
    </source>
</evidence>
<dbReference type="PROSITE" id="PS00573">
    <property type="entry name" value="PYRIDINE_REDOX_2"/>
    <property type="match status" value="1"/>
</dbReference>
<dbReference type="InterPro" id="IPR044141">
    <property type="entry name" value="AhpF_NTD_C"/>
</dbReference>
<dbReference type="InterPro" id="IPR008255">
    <property type="entry name" value="Pyr_nucl-diS_OxRdtase_2_AS"/>
</dbReference>
<comment type="subunit">
    <text evidence="3">Homodimer.</text>
</comment>
<dbReference type="Gene3D" id="3.50.50.60">
    <property type="entry name" value="FAD/NAD(P)-binding domain"/>
    <property type="match status" value="2"/>
</dbReference>
<dbReference type="InterPro" id="IPR012081">
    <property type="entry name" value="Alkyl_hydroperoxide_Rdtase_suF"/>
</dbReference>
<proteinExistence type="inferred from homology"/>
<comment type="cofactor">
    <cofactor evidence="1">
        <name>FAD</name>
        <dbReference type="ChEBI" id="CHEBI:57692"/>
    </cofactor>
</comment>
<dbReference type="PRINTS" id="PR00469">
    <property type="entry name" value="PNDRDTASEII"/>
</dbReference>
<feature type="domain" description="Thioredoxin-like fold" evidence="11">
    <location>
        <begin position="122"/>
        <end position="191"/>
    </location>
</feature>
<dbReference type="RefSeq" id="WP_349054304.1">
    <property type="nucleotide sequence ID" value="NZ_JBBNPS010000019.1"/>
</dbReference>
<dbReference type="InterPro" id="IPR036249">
    <property type="entry name" value="Thioredoxin-like_sf"/>
</dbReference>
<reference evidence="12 13" key="1">
    <citation type="submission" date="2024-04" db="EMBL/GenBank/DDBJ databases">
        <title>Human intestinal bacterial collection.</title>
        <authorList>
            <person name="Pauvert C."/>
            <person name="Hitch T.C.A."/>
            <person name="Clavel T."/>
        </authorList>
    </citation>
    <scope>NUCLEOTIDE SEQUENCE [LARGE SCALE GENOMIC DNA]</scope>
    <source>
        <strain evidence="12 13">CLA-SR-H026</strain>
    </source>
</reference>
<dbReference type="Proteomes" id="UP001481872">
    <property type="component" value="Unassembled WGS sequence"/>
</dbReference>
<organism evidence="12 13">
    <name type="scientific">Aedoeadaptatus acetigenes</name>
    <dbReference type="NCBI Taxonomy" id="2981723"/>
    <lineage>
        <taxon>Bacteria</taxon>
        <taxon>Bacillati</taxon>
        <taxon>Bacillota</taxon>
        <taxon>Tissierellia</taxon>
        <taxon>Tissierellales</taxon>
        <taxon>Peptoniphilaceae</taxon>
        <taxon>Aedoeadaptatus</taxon>
    </lineage>
</organism>
<comment type="similarity">
    <text evidence="2">Belongs to the class-II pyridine nucleotide-disulfide oxidoreductase family.</text>
</comment>